<dbReference type="InterPro" id="IPR014284">
    <property type="entry name" value="RNA_pol_sigma-70_dom"/>
</dbReference>
<evidence type="ECO:0000256" key="5">
    <source>
        <dbReference type="ARBA" id="ARBA00023163"/>
    </source>
</evidence>
<dbReference type="PANTHER" id="PTHR43133">
    <property type="entry name" value="RNA POLYMERASE ECF-TYPE SIGMA FACTO"/>
    <property type="match status" value="1"/>
</dbReference>
<evidence type="ECO:0000256" key="3">
    <source>
        <dbReference type="ARBA" id="ARBA00023082"/>
    </source>
</evidence>
<proteinExistence type="inferred from homology"/>
<evidence type="ECO:0000313" key="9">
    <source>
        <dbReference type="EMBL" id="GAA1707179.1"/>
    </source>
</evidence>
<evidence type="ECO:0000259" key="7">
    <source>
        <dbReference type="Pfam" id="PF04542"/>
    </source>
</evidence>
<keyword evidence="2 6" id="KW-0805">Transcription regulation</keyword>
<evidence type="ECO:0000256" key="4">
    <source>
        <dbReference type="ARBA" id="ARBA00023125"/>
    </source>
</evidence>
<dbReference type="PANTHER" id="PTHR43133:SF46">
    <property type="entry name" value="RNA POLYMERASE SIGMA-70 FACTOR ECF SUBFAMILY"/>
    <property type="match status" value="1"/>
</dbReference>
<protein>
    <recommendedName>
        <fullName evidence="6">RNA polymerase sigma factor</fullName>
    </recommendedName>
</protein>
<dbReference type="Gene3D" id="1.10.10.10">
    <property type="entry name" value="Winged helix-like DNA-binding domain superfamily/Winged helix DNA-binding domain"/>
    <property type="match status" value="1"/>
</dbReference>
<name>A0ABN2IL50_9ACTN</name>
<dbReference type="InterPro" id="IPR007630">
    <property type="entry name" value="RNA_pol_sigma70_r4"/>
</dbReference>
<dbReference type="Gene3D" id="1.10.1740.10">
    <property type="match status" value="1"/>
</dbReference>
<feature type="domain" description="RNA polymerase sigma-70 region 2" evidence="7">
    <location>
        <begin position="42"/>
        <end position="109"/>
    </location>
</feature>
<evidence type="ECO:0000313" key="10">
    <source>
        <dbReference type="Proteomes" id="UP001500618"/>
    </source>
</evidence>
<dbReference type="SUPFAM" id="SSF88946">
    <property type="entry name" value="Sigma2 domain of RNA polymerase sigma factors"/>
    <property type="match status" value="1"/>
</dbReference>
<evidence type="ECO:0000256" key="6">
    <source>
        <dbReference type="RuleBase" id="RU000716"/>
    </source>
</evidence>
<gene>
    <name evidence="9" type="ORF">GCM10009765_65850</name>
</gene>
<dbReference type="SUPFAM" id="SSF88659">
    <property type="entry name" value="Sigma3 and sigma4 domains of RNA polymerase sigma factors"/>
    <property type="match status" value="1"/>
</dbReference>
<sequence length="209" mass="23497">MDADSRTNPITGFTVMTDPDFDDVDLLKRISRGDHQAFRRFFLRHYRFCIQYAYRIVQDPAGAEDVVQDVFLSVWTGAARFQASRARAVTWLRTIVHHRAVDHIRRAAKEKSTGVGSLQDLAASATGVAASNPFQEVWTADAVLSALQAVNELPRRQHELIVLAYFRGYTQSQIAEATGIPLGTVKTRTIAALRSLRISLSHLNDREMR</sequence>
<keyword evidence="5 6" id="KW-0804">Transcription</keyword>
<dbReference type="Proteomes" id="UP001500618">
    <property type="component" value="Unassembled WGS sequence"/>
</dbReference>
<accession>A0ABN2IL50</accession>
<keyword evidence="10" id="KW-1185">Reference proteome</keyword>
<feature type="domain" description="RNA polymerase sigma-70 region 4" evidence="8">
    <location>
        <begin position="150"/>
        <end position="197"/>
    </location>
</feature>
<keyword evidence="4 6" id="KW-0238">DNA-binding</keyword>
<comment type="similarity">
    <text evidence="1 6">Belongs to the sigma-70 factor family. ECF subfamily.</text>
</comment>
<dbReference type="NCBIfam" id="TIGR02937">
    <property type="entry name" value="sigma70-ECF"/>
    <property type="match status" value="1"/>
</dbReference>
<evidence type="ECO:0000259" key="8">
    <source>
        <dbReference type="Pfam" id="PF04545"/>
    </source>
</evidence>
<dbReference type="InterPro" id="IPR013325">
    <property type="entry name" value="RNA_pol_sigma_r2"/>
</dbReference>
<evidence type="ECO:0000256" key="2">
    <source>
        <dbReference type="ARBA" id="ARBA00023015"/>
    </source>
</evidence>
<dbReference type="InterPro" id="IPR039425">
    <property type="entry name" value="RNA_pol_sigma-70-like"/>
</dbReference>
<dbReference type="InterPro" id="IPR036388">
    <property type="entry name" value="WH-like_DNA-bd_sf"/>
</dbReference>
<dbReference type="EMBL" id="BAAANY010000031">
    <property type="protein sequence ID" value="GAA1707179.1"/>
    <property type="molecule type" value="Genomic_DNA"/>
</dbReference>
<organism evidence="9 10">
    <name type="scientific">Fodinicola feengrottensis</name>
    <dbReference type="NCBI Taxonomy" id="435914"/>
    <lineage>
        <taxon>Bacteria</taxon>
        <taxon>Bacillati</taxon>
        <taxon>Actinomycetota</taxon>
        <taxon>Actinomycetes</taxon>
        <taxon>Mycobacteriales</taxon>
        <taxon>Fodinicola</taxon>
    </lineage>
</organism>
<reference evidence="9 10" key="1">
    <citation type="journal article" date="2019" name="Int. J. Syst. Evol. Microbiol.">
        <title>The Global Catalogue of Microorganisms (GCM) 10K type strain sequencing project: providing services to taxonomists for standard genome sequencing and annotation.</title>
        <authorList>
            <consortium name="The Broad Institute Genomics Platform"/>
            <consortium name="The Broad Institute Genome Sequencing Center for Infectious Disease"/>
            <person name="Wu L."/>
            <person name="Ma J."/>
        </authorList>
    </citation>
    <scope>NUCLEOTIDE SEQUENCE [LARGE SCALE GENOMIC DNA]</scope>
    <source>
        <strain evidence="9 10">JCM 14718</strain>
    </source>
</reference>
<dbReference type="InterPro" id="IPR007627">
    <property type="entry name" value="RNA_pol_sigma70_r2"/>
</dbReference>
<dbReference type="Pfam" id="PF04542">
    <property type="entry name" value="Sigma70_r2"/>
    <property type="match status" value="1"/>
</dbReference>
<dbReference type="CDD" id="cd06171">
    <property type="entry name" value="Sigma70_r4"/>
    <property type="match status" value="1"/>
</dbReference>
<keyword evidence="3 6" id="KW-0731">Sigma factor</keyword>
<evidence type="ECO:0000256" key="1">
    <source>
        <dbReference type="ARBA" id="ARBA00010641"/>
    </source>
</evidence>
<comment type="caution">
    <text evidence="9">The sequence shown here is derived from an EMBL/GenBank/DDBJ whole genome shotgun (WGS) entry which is preliminary data.</text>
</comment>
<dbReference type="InterPro" id="IPR013324">
    <property type="entry name" value="RNA_pol_sigma_r3/r4-like"/>
</dbReference>
<dbReference type="InterPro" id="IPR000838">
    <property type="entry name" value="RNA_pol_sigma70_ECF_CS"/>
</dbReference>
<dbReference type="Pfam" id="PF04545">
    <property type="entry name" value="Sigma70_r4"/>
    <property type="match status" value="1"/>
</dbReference>
<dbReference type="PROSITE" id="PS01063">
    <property type="entry name" value="SIGMA70_ECF"/>
    <property type="match status" value="1"/>
</dbReference>